<keyword evidence="2" id="KW-0732">Signal</keyword>
<evidence type="ECO:0000256" key="1">
    <source>
        <dbReference type="SAM" id="Phobius"/>
    </source>
</evidence>
<proteinExistence type="predicted"/>
<dbReference type="InterPro" id="IPR006311">
    <property type="entry name" value="TAT_signal"/>
</dbReference>
<protein>
    <recommendedName>
        <fullName evidence="5">LPXTG-motif cell wall anchor domain-containing protein</fullName>
    </recommendedName>
</protein>
<dbReference type="STRING" id="1070870.SAMN05444351_1208"/>
<dbReference type="EMBL" id="FQVX01000001">
    <property type="protein sequence ID" value="SHF90010.1"/>
    <property type="molecule type" value="Genomic_DNA"/>
</dbReference>
<sequence length="384" mass="38055">MTSSTPVRRQVQRFGLAGIGSAVLFVSIAGPAAAATDVVIPLQPSEVVLSALPVENFGGAMDPMTMGDPSAGGVFTPVEVQYSGTLEVEVPVELDDTAAEVELSFDDDGDGSYDVTYSSALAPLDPLYLAVSGQGTGTLTVTLPADDGAGVDDATLFVEPLTDTLGTALTYYDPVGYELTFDAAAPASVTVTPELLAFSQVPCDVTSGVRCPFPTPVTAGSTVTLDLTAASPLRELGLPDLTGVEVGLVNLDANGDPTGAAAPLATQVAGSRATFVLPAGTAAGQYGVVVAQQAPSGAVSVVLVEVTVVAADTPAVVPPAAPTTQAVTGNAGLRSNTGVTAPAAEGATGFAAAGAGLLVLAGAGGLALARTRRRPAVEDGTDQA</sequence>
<dbReference type="AlphaFoldDB" id="A0A1M5FEN5"/>
<gene>
    <name evidence="3" type="ORF">SAMN05444351_1208</name>
</gene>
<dbReference type="Proteomes" id="UP000184471">
    <property type="component" value="Unassembled WGS sequence"/>
</dbReference>
<organism evidence="3 4">
    <name type="scientific">Geodermatophilus nigrescens</name>
    <dbReference type="NCBI Taxonomy" id="1070870"/>
    <lineage>
        <taxon>Bacteria</taxon>
        <taxon>Bacillati</taxon>
        <taxon>Actinomycetota</taxon>
        <taxon>Actinomycetes</taxon>
        <taxon>Geodermatophilales</taxon>
        <taxon>Geodermatophilaceae</taxon>
        <taxon>Geodermatophilus</taxon>
    </lineage>
</organism>
<evidence type="ECO:0000313" key="4">
    <source>
        <dbReference type="Proteomes" id="UP000184471"/>
    </source>
</evidence>
<name>A0A1M5FEN5_9ACTN</name>
<keyword evidence="1" id="KW-1133">Transmembrane helix</keyword>
<keyword evidence="1" id="KW-0812">Transmembrane</keyword>
<evidence type="ECO:0000313" key="3">
    <source>
        <dbReference type="EMBL" id="SHF90010.1"/>
    </source>
</evidence>
<dbReference type="PROSITE" id="PS51318">
    <property type="entry name" value="TAT"/>
    <property type="match status" value="1"/>
</dbReference>
<feature type="transmembrane region" description="Helical" evidence="1">
    <location>
        <begin position="350"/>
        <end position="369"/>
    </location>
</feature>
<evidence type="ECO:0000256" key="2">
    <source>
        <dbReference type="SAM" id="SignalP"/>
    </source>
</evidence>
<dbReference type="RefSeq" id="WP_073419115.1">
    <property type="nucleotide sequence ID" value="NZ_FQVX01000001.1"/>
</dbReference>
<accession>A0A1M5FEN5</accession>
<keyword evidence="4" id="KW-1185">Reference proteome</keyword>
<dbReference type="OrthoDB" id="5179915at2"/>
<keyword evidence="1" id="KW-0472">Membrane</keyword>
<reference evidence="3 4" key="1">
    <citation type="submission" date="2016-11" db="EMBL/GenBank/DDBJ databases">
        <authorList>
            <person name="Jaros S."/>
            <person name="Januszkiewicz K."/>
            <person name="Wedrychowicz H."/>
        </authorList>
    </citation>
    <scope>NUCLEOTIDE SEQUENCE [LARGE SCALE GENOMIC DNA]</scope>
    <source>
        <strain evidence="3 4">DSM 45408</strain>
    </source>
</reference>
<evidence type="ECO:0008006" key="5">
    <source>
        <dbReference type="Google" id="ProtNLM"/>
    </source>
</evidence>
<feature type="signal peptide" evidence="2">
    <location>
        <begin position="1"/>
        <end position="34"/>
    </location>
</feature>
<feature type="chain" id="PRO_5013268413" description="LPXTG-motif cell wall anchor domain-containing protein" evidence="2">
    <location>
        <begin position="35"/>
        <end position="384"/>
    </location>
</feature>